<dbReference type="PANTHER" id="PTHR43214:SF42">
    <property type="entry name" value="TRANSCRIPTIONAL REGULATORY PROTEIN DESR"/>
    <property type="match status" value="1"/>
</dbReference>
<dbReference type="InterPro" id="IPR039420">
    <property type="entry name" value="WalR-like"/>
</dbReference>
<dbReference type="RefSeq" id="WP_179794190.1">
    <property type="nucleotide sequence ID" value="NZ_BAABHP010000021.1"/>
</dbReference>
<dbReference type="SMART" id="SM00448">
    <property type="entry name" value="REC"/>
    <property type="match status" value="1"/>
</dbReference>
<dbReference type="Pfam" id="PF00196">
    <property type="entry name" value="GerE"/>
    <property type="match status" value="1"/>
</dbReference>
<reference evidence="6 7" key="1">
    <citation type="submission" date="2020-07" db="EMBL/GenBank/DDBJ databases">
        <title>Sequencing the genomes of 1000 actinobacteria strains.</title>
        <authorList>
            <person name="Klenk H.-P."/>
        </authorList>
    </citation>
    <scope>NUCLEOTIDE SEQUENCE [LARGE SCALE GENOMIC DNA]</scope>
    <source>
        <strain evidence="6 7">DSM 45772</strain>
    </source>
</reference>
<evidence type="ECO:0000313" key="7">
    <source>
        <dbReference type="Proteomes" id="UP000535890"/>
    </source>
</evidence>
<keyword evidence="1 3" id="KW-0597">Phosphoprotein</keyword>
<dbReference type="SUPFAM" id="SSF52172">
    <property type="entry name" value="CheY-like"/>
    <property type="match status" value="1"/>
</dbReference>
<evidence type="ECO:0000256" key="3">
    <source>
        <dbReference type="PROSITE-ProRule" id="PRU00169"/>
    </source>
</evidence>
<dbReference type="InterPro" id="IPR058245">
    <property type="entry name" value="NreC/VraR/RcsB-like_REC"/>
</dbReference>
<evidence type="ECO:0000259" key="4">
    <source>
        <dbReference type="PROSITE" id="PS50043"/>
    </source>
</evidence>
<feature type="domain" description="HTH luxR-type" evidence="4">
    <location>
        <begin position="159"/>
        <end position="223"/>
    </location>
</feature>
<dbReference type="PRINTS" id="PR00038">
    <property type="entry name" value="HTHLUXR"/>
</dbReference>
<dbReference type="Proteomes" id="UP000535890">
    <property type="component" value="Unassembled WGS sequence"/>
</dbReference>
<dbReference type="CDD" id="cd06170">
    <property type="entry name" value="LuxR_C_like"/>
    <property type="match status" value="1"/>
</dbReference>
<keyword evidence="2 6" id="KW-0238">DNA-binding</keyword>
<proteinExistence type="predicted"/>
<dbReference type="CDD" id="cd17535">
    <property type="entry name" value="REC_NarL-like"/>
    <property type="match status" value="1"/>
</dbReference>
<dbReference type="GO" id="GO:0003677">
    <property type="term" value="F:DNA binding"/>
    <property type="evidence" value="ECO:0007669"/>
    <property type="project" value="UniProtKB-KW"/>
</dbReference>
<evidence type="ECO:0000256" key="1">
    <source>
        <dbReference type="ARBA" id="ARBA00022553"/>
    </source>
</evidence>
<organism evidence="6 7">
    <name type="scientific">Actinomycetospora corticicola</name>
    <dbReference type="NCBI Taxonomy" id="663602"/>
    <lineage>
        <taxon>Bacteria</taxon>
        <taxon>Bacillati</taxon>
        <taxon>Actinomycetota</taxon>
        <taxon>Actinomycetes</taxon>
        <taxon>Pseudonocardiales</taxon>
        <taxon>Pseudonocardiaceae</taxon>
        <taxon>Actinomycetospora</taxon>
    </lineage>
</organism>
<evidence type="ECO:0000256" key="2">
    <source>
        <dbReference type="ARBA" id="ARBA00023125"/>
    </source>
</evidence>
<protein>
    <submittedName>
        <fullName evidence="6">DNA-binding NarL/FixJ family response regulator</fullName>
    </submittedName>
</protein>
<dbReference type="EMBL" id="JACCBN010000001">
    <property type="protein sequence ID" value="NYD36526.1"/>
    <property type="molecule type" value="Genomic_DNA"/>
</dbReference>
<keyword evidence="7" id="KW-1185">Reference proteome</keyword>
<feature type="modified residue" description="4-aspartylphosphate" evidence="3">
    <location>
        <position position="66"/>
    </location>
</feature>
<evidence type="ECO:0000259" key="5">
    <source>
        <dbReference type="PROSITE" id="PS50110"/>
    </source>
</evidence>
<dbReference type="Gene3D" id="3.40.50.2300">
    <property type="match status" value="1"/>
</dbReference>
<dbReference type="InterPro" id="IPR016032">
    <property type="entry name" value="Sig_transdc_resp-reg_C-effctor"/>
</dbReference>
<dbReference type="PROSITE" id="PS00622">
    <property type="entry name" value="HTH_LUXR_1"/>
    <property type="match status" value="1"/>
</dbReference>
<dbReference type="PROSITE" id="PS50110">
    <property type="entry name" value="RESPONSE_REGULATORY"/>
    <property type="match status" value="1"/>
</dbReference>
<dbReference type="Pfam" id="PF00072">
    <property type="entry name" value="Response_reg"/>
    <property type="match status" value="1"/>
</dbReference>
<name>A0A7Y9DW57_9PSEU</name>
<dbReference type="GO" id="GO:0000160">
    <property type="term" value="P:phosphorelay signal transduction system"/>
    <property type="evidence" value="ECO:0007669"/>
    <property type="project" value="InterPro"/>
</dbReference>
<sequence length="226" mass="24104">MAAVARSPATGPLRVVLVDDHEMVLAGLQQMLAPFLDRVRVVGSASDVADALEVVVSMQPDLVLADVRLAGESGLDLCRRLGERAPGRRVVLLSVYDDEQYVFQALRAGAAGYLLKSIRGEELVSQLELAAAGTTVIDATMAGRVVTSAARLERDEFWPGAHLGLTHRESEVLALLVAGCSNRAIASRLVIGEETVKTHVRAVLRKLGVADRTAAVAAALREGMFR</sequence>
<comment type="caution">
    <text evidence="6">The sequence shown here is derived from an EMBL/GenBank/DDBJ whole genome shotgun (WGS) entry which is preliminary data.</text>
</comment>
<dbReference type="AlphaFoldDB" id="A0A7Y9DW57"/>
<dbReference type="SUPFAM" id="SSF46894">
    <property type="entry name" value="C-terminal effector domain of the bipartite response regulators"/>
    <property type="match status" value="1"/>
</dbReference>
<gene>
    <name evidence="6" type="ORF">BJ983_002628</name>
</gene>
<feature type="domain" description="Response regulatory" evidence="5">
    <location>
        <begin position="14"/>
        <end position="131"/>
    </location>
</feature>
<dbReference type="SMART" id="SM00421">
    <property type="entry name" value="HTH_LUXR"/>
    <property type="match status" value="1"/>
</dbReference>
<accession>A0A7Y9DW57</accession>
<dbReference type="InterPro" id="IPR011006">
    <property type="entry name" value="CheY-like_superfamily"/>
</dbReference>
<evidence type="ECO:0000313" key="6">
    <source>
        <dbReference type="EMBL" id="NYD36526.1"/>
    </source>
</evidence>
<dbReference type="GO" id="GO:0006355">
    <property type="term" value="P:regulation of DNA-templated transcription"/>
    <property type="evidence" value="ECO:0007669"/>
    <property type="project" value="InterPro"/>
</dbReference>
<dbReference type="PROSITE" id="PS50043">
    <property type="entry name" value="HTH_LUXR_2"/>
    <property type="match status" value="1"/>
</dbReference>
<dbReference type="PANTHER" id="PTHR43214">
    <property type="entry name" value="TWO-COMPONENT RESPONSE REGULATOR"/>
    <property type="match status" value="1"/>
</dbReference>
<dbReference type="InterPro" id="IPR001789">
    <property type="entry name" value="Sig_transdc_resp-reg_receiver"/>
</dbReference>
<dbReference type="InterPro" id="IPR000792">
    <property type="entry name" value="Tscrpt_reg_LuxR_C"/>
</dbReference>